<dbReference type="SUPFAM" id="SSF55874">
    <property type="entry name" value="ATPase domain of HSP90 chaperone/DNA topoisomerase II/histidine kinase"/>
    <property type="match status" value="1"/>
</dbReference>
<dbReference type="GO" id="GO:0016301">
    <property type="term" value="F:kinase activity"/>
    <property type="evidence" value="ECO:0007669"/>
    <property type="project" value="UniProtKB-KW"/>
</dbReference>
<dbReference type="InterPro" id="IPR005467">
    <property type="entry name" value="His_kinase_dom"/>
</dbReference>
<dbReference type="InterPro" id="IPR004358">
    <property type="entry name" value="Sig_transdc_His_kin-like_C"/>
</dbReference>
<dbReference type="InterPro" id="IPR003661">
    <property type="entry name" value="HisK_dim/P_dom"/>
</dbReference>
<dbReference type="SUPFAM" id="SSF47384">
    <property type="entry name" value="Homodimeric domain of signal transducing histidine kinase"/>
    <property type="match status" value="1"/>
</dbReference>
<keyword evidence="5 8" id="KW-0418">Kinase</keyword>
<dbReference type="Gene3D" id="3.30.565.10">
    <property type="entry name" value="Histidine kinase-like ATPase, C-terminal domain"/>
    <property type="match status" value="1"/>
</dbReference>
<keyword evidence="3" id="KW-0597">Phosphoprotein</keyword>
<feature type="transmembrane region" description="Helical" evidence="6">
    <location>
        <begin position="62"/>
        <end position="80"/>
    </location>
</feature>
<comment type="catalytic activity">
    <reaction evidence="1">
        <text>ATP + protein L-histidine = ADP + protein N-phospho-L-histidine.</text>
        <dbReference type="EC" id="2.7.13.3"/>
    </reaction>
</comment>
<reference evidence="9" key="1">
    <citation type="submission" date="2017-05" db="EMBL/GenBank/DDBJ databases">
        <title>Draft genome sequence of Geobacter pelophilus, a iron(III)-reducing bacteria.</title>
        <authorList>
            <person name="Aoyagi T."/>
            <person name="Koike H."/>
            <person name="Morita T."/>
            <person name="Sato Y."/>
            <person name="Habe H."/>
            <person name="Hori T."/>
        </authorList>
    </citation>
    <scope>NUCLEOTIDE SEQUENCE [LARGE SCALE GENOMIC DNA]</scope>
    <source>
        <strain evidence="9">Drf2</strain>
    </source>
</reference>
<dbReference type="InterPro" id="IPR050351">
    <property type="entry name" value="BphY/WalK/GraS-like"/>
</dbReference>
<protein>
    <recommendedName>
        <fullName evidence="2">histidine kinase</fullName>
        <ecNumber evidence="2">2.7.13.3</ecNumber>
    </recommendedName>
</protein>
<keyword evidence="9" id="KW-1185">Reference proteome</keyword>
<dbReference type="CDD" id="cd00082">
    <property type="entry name" value="HisKA"/>
    <property type="match status" value="1"/>
</dbReference>
<proteinExistence type="predicted"/>
<evidence type="ECO:0000256" key="6">
    <source>
        <dbReference type="SAM" id="Phobius"/>
    </source>
</evidence>
<dbReference type="Gene3D" id="1.10.287.130">
    <property type="match status" value="1"/>
</dbReference>
<keyword evidence="6" id="KW-0472">Membrane</keyword>
<dbReference type="InterPro" id="IPR036890">
    <property type="entry name" value="HATPase_C_sf"/>
</dbReference>
<dbReference type="Proteomes" id="UP000194153">
    <property type="component" value="Unassembled WGS sequence"/>
</dbReference>
<evidence type="ECO:0000259" key="7">
    <source>
        <dbReference type="PROSITE" id="PS50109"/>
    </source>
</evidence>
<dbReference type="PROSITE" id="PS50109">
    <property type="entry name" value="HIS_KIN"/>
    <property type="match status" value="1"/>
</dbReference>
<evidence type="ECO:0000256" key="5">
    <source>
        <dbReference type="ARBA" id="ARBA00022777"/>
    </source>
</evidence>
<dbReference type="EMBL" id="BDQG01000001">
    <property type="protein sequence ID" value="GAW66060.1"/>
    <property type="molecule type" value="Genomic_DNA"/>
</dbReference>
<evidence type="ECO:0000256" key="1">
    <source>
        <dbReference type="ARBA" id="ARBA00000085"/>
    </source>
</evidence>
<dbReference type="InterPro" id="IPR035965">
    <property type="entry name" value="PAS-like_dom_sf"/>
</dbReference>
<comment type="caution">
    <text evidence="8">The sequence shown here is derived from an EMBL/GenBank/DDBJ whole genome shotgun (WGS) entry which is preliminary data.</text>
</comment>
<evidence type="ECO:0000313" key="9">
    <source>
        <dbReference type="Proteomes" id="UP000194153"/>
    </source>
</evidence>
<evidence type="ECO:0000256" key="2">
    <source>
        <dbReference type="ARBA" id="ARBA00012438"/>
    </source>
</evidence>
<feature type="transmembrane region" description="Helical" evidence="6">
    <location>
        <begin position="21"/>
        <end position="42"/>
    </location>
</feature>
<dbReference type="PANTHER" id="PTHR42878:SF15">
    <property type="entry name" value="BACTERIOPHYTOCHROME"/>
    <property type="match status" value="1"/>
</dbReference>
<keyword evidence="4" id="KW-0808">Transferase</keyword>
<evidence type="ECO:0000313" key="8">
    <source>
        <dbReference type="EMBL" id="GAW66060.1"/>
    </source>
</evidence>
<name>A0ABQ0MG32_9BACT</name>
<dbReference type="InterPro" id="IPR003594">
    <property type="entry name" value="HATPase_dom"/>
</dbReference>
<dbReference type="Pfam" id="PF02518">
    <property type="entry name" value="HATPase_c"/>
    <property type="match status" value="1"/>
</dbReference>
<accession>A0ABQ0MG32</accession>
<dbReference type="RefSeq" id="WP_085812448.1">
    <property type="nucleotide sequence ID" value="NZ_BDQG01000001.1"/>
</dbReference>
<dbReference type="SMART" id="SM00387">
    <property type="entry name" value="HATPase_c"/>
    <property type="match status" value="1"/>
</dbReference>
<dbReference type="SUPFAM" id="SSF55785">
    <property type="entry name" value="PYP-like sensor domain (PAS domain)"/>
    <property type="match status" value="1"/>
</dbReference>
<keyword evidence="6" id="KW-0812">Transmembrane</keyword>
<sequence>MELKLRLSFCAGLSEAGGRSFLLQALLGCGLILLFWLLQAAIVHFLFDGGSFYQKLLHPDLHQVAEFSLVVFLVCCLLLSSRRSHRLQAQLESALKDALEKSEDDRAKLRGIVEAMGDAISIQAPDMTIVYQNRAHVEMMGRHVGEPCYQAYRQEKEICPGCHLAAAFEDGKVHRAKVSPDPLDGGRYVEITGSVLNGVDGRPALGIEVVRDVTAQRLAEREAAQLNLALTRQACELQQVNRELEAFCLAVAHDLRAPLTRIYSSAQELQGYSALLDENGRFFVSLVNDGCVQMESMIEALMTLCHVTEMEMVSTTVDLAQLAQELAAQLQLDTPGREVALKLPERVLVHGDRELLRIALGNLLSNAWKYTSNVTEPVIELGTLCNEQGELVVFVKDNGAGFDNLRAEELFQPFRRLHSAREFPGTGLGLATVRRIIRRHNGRVWGEGRPGEGATFYFTVNG</sequence>
<dbReference type="Gene3D" id="3.30.450.20">
    <property type="entry name" value="PAS domain"/>
    <property type="match status" value="1"/>
</dbReference>
<gene>
    <name evidence="8" type="ORF">GPEL0_01f1254</name>
</gene>
<organism evidence="8 9">
    <name type="scientific">Geoanaerobacter pelophilus</name>
    <dbReference type="NCBI Taxonomy" id="60036"/>
    <lineage>
        <taxon>Bacteria</taxon>
        <taxon>Pseudomonadati</taxon>
        <taxon>Thermodesulfobacteriota</taxon>
        <taxon>Desulfuromonadia</taxon>
        <taxon>Geobacterales</taxon>
        <taxon>Geobacteraceae</taxon>
        <taxon>Geoanaerobacter</taxon>
    </lineage>
</organism>
<dbReference type="PRINTS" id="PR00344">
    <property type="entry name" value="BCTRLSENSOR"/>
</dbReference>
<keyword evidence="6" id="KW-1133">Transmembrane helix</keyword>
<evidence type="ECO:0000256" key="4">
    <source>
        <dbReference type="ARBA" id="ARBA00022679"/>
    </source>
</evidence>
<evidence type="ECO:0000256" key="3">
    <source>
        <dbReference type="ARBA" id="ARBA00022553"/>
    </source>
</evidence>
<dbReference type="EC" id="2.7.13.3" evidence="2"/>
<dbReference type="PANTHER" id="PTHR42878">
    <property type="entry name" value="TWO-COMPONENT HISTIDINE KINASE"/>
    <property type="match status" value="1"/>
</dbReference>
<dbReference type="InterPro" id="IPR036097">
    <property type="entry name" value="HisK_dim/P_sf"/>
</dbReference>
<feature type="domain" description="Histidine kinase" evidence="7">
    <location>
        <begin position="250"/>
        <end position="462"/>
    </location>
</feature>